<evidence type="ECO:0000259" key="1">
    <source>
        <dbReference type="Pfam" id="PF00149"/>
    </source>
</evidence>
<evidence type="ECO:0000313" key="3">
    <source>
        <dbReference type="Proteomes" id="UP000529710"/>
    </source>
</evidence>
<dbReference type="InterPro" id="IPR029052">
    <property type="entry name" value="Metallo-depent_PP-like"/>
</dbReference>
<proteinExistence type="predicted"/>
<dbReference type="EMBL" id="JAAIIF010000018">
    <property type="protein sequence ID" value="NMM96994.1"/>
    <property type="molecule type" value="Genomic_DNA"/>
</dbReference>
<protein>
    <submittedName>
        <fullName evidence="2">Metallophosphoesterase</fullName>
    </submittedName>
</protein>
<dbReference type="AlphaFoldDB" id="A0A7Y0HWJ8"/>
<dbReference type="Proteomes" id="UP000529710">
    <property type="component" value="Unassembled WGS sequence"/>
</dbReference>
<accession>A0A7Y0HWJ8</accession>
<dbReference type="CDD" id="cd00838">
    <property type="entry name" value="MPP_superfamily"/>
    <property type="match status" value="1"/>
</dbReference>
<reference evidence="2 3" key="1">
    <citation type="submission" date="2020-02" db="EMBL/GenBank/DDBJ databases">
        <title>Characterization of phylogenetic diversity of novel bifidobacterial species isolated in Czech ZOOs.</title>
        <authorList>
            <person name="Lugli G.A."/>
            <person name="Vera N.B."/>
            <person name="Ventura M."/>
        </authorList>
    </citation>
    <scope>NUCLEOTIDE SEQUENCE [LARGE SCALE GENOMIC DNA]</scope>
    <source>
        <strain evidence="2 3">DSM 109960</strain>
    </source>
</reference>
<dbReference type="GO" id="GO:0016787">
    <property type="term" value="F:hydrolase activity"/>
    <property type="evidence" value="ECO:0007669"/>
    <property type="project" value="InterPro"/>
</dbReference>
<dbReference type="SUPFAM" id="SSF56300">
    <property type="entry name" value="Metallo-dependent phosphatases"/>
    <property type="match status" value="1"/>
</dbReference>
<dbReference type="Pfam" id="PF00149">
    <property type="entry name" value="Metallophos"/>
    <property type="match status" value="1"/>
</dbReference>
<organism evidence="2 3">
    <name type="scientific">Bifidobacterium erythrocebi</name>
    <dbReference type="NCBI Taxonomy" id="2675325"/>
    <lineage>
        <taxon>Bacteria</taxon>
        <taxon>Bacillati</taxon>
        <taxon>Actinomycetota</taxon>
        <taxon>Actinomycetes</taxon>
        <taxon>Bifidobacteriales</taxon>
        <taxon>Bifidobacteriaceae</taxon>
        <taxon>Bifidobacterium</taxon>
    </lineage>
</organism>
<name>A0A7Y0HWJ8_9BIFI</name>
<keyword evidence="3" id="KW-1185">Reference proteome</keyword>
<dbReference type="InterPro" id="IPR004843">
    <property type="entry name" value="Calcineurin-like_PHP"/>
</dbReference>
<dbReference type="Gene3D" id="3.60.21.10">
    <property type="match status" value="1"/>
</dbReference>
<sequence length="320" mass="35120">MTEREMRNVESANLPEQAVPAKRWRSGLGSAGSRDDRMLFTGDIHNKGSRLCPMIEEAANRVDAGTIVLLGDLLNEWTVTAEGEAAAFEMLAEWVRKQRRHRKVIVLLGNHDLAYYVESGTRDFRAFTNTCPGFHYGSWPDVHPLLLDMKPQIMFGFTDKAGHEVLASHAGITAQWFAWMCNELVQAGESIPANPSAVELADMVNAFSHGHIGDGIRSLGLMVGPERGGWAGSVPSPCWAGMNELANDPLQGFNQIVGHTPVYTVLSRRCAPGTGAHGKRSRARLWYADTHSLMRNGAPIGDSSFLFYDKASGDAWRVSV</sequence>
<dbReference type="RefSeq" id="WP_169080856.1">
    <property type="nucleotide sequence ID" value="NZ_JAAIIF010000018.1"/>
</dbReference>
<comment type="caution">
    <text evidence="2">The sequence shown here is derived from an EMBL/GenBank/DDBJ whole genome shotgun (WGS) entry which is preliminary data.</text>
</comment>
<gene>
    <name evidence="2" type="ORF">G1C98_1732</name>
</gene>
<evidence type="ECO:0000313" key="2">
    <source>
        <dbReference type="EMBL" id="NMM96994.1"/>
    </source>
</evidence>
<feature type="domain" description="Calcineurin-like phosphoesterase" evidence="1">
    <location>
        <begin position="37"/>
        <end position="130"/>
    </location>
</feature>